<evidence type="ECO:0000313" key="9">
    <source>
        <dbReference type="EMBL" id="MEN2789697.1"/>
    </source>
</evidence>
<keyword evidence="4" id="KW-0677">Repeat</keyword>
<dbReference type="PROSITE" id="PS51202">
    <property type="entry name" value="RCK_C"/>
    <property type="match status" value="2"/>
</dbReference>
<dbReference type="Gene3D" id="3.30.70.1450">
    <property type="entry name" value="Regulator of K+ conductance, C-terminal domain"/>
    <property type="match status" value="2"/>
</dbReference>
<evidence type="ECO:0000256" key="1">
    <source>
        <dbReference type="ARBA" id="ARBA00004141"/>
    </source>
</evidence>
<evidence type="ECO:0000256" key="5">
    <source>
        <dbReference type="ARBA" id="ARBA00022989"/>
    </source>
</evidence>
<dbReference type="RefSeq" id="WP_343889526.1">
    <property type="nucleotide sequence ID" value="NZ_BAAAEH010000022.1"/>
</dbReference>
<dbReference type="InterPro" id="IPR036721">
    <property type="entry name" value="RCK_C_sf"/>
</dbReference>
<evidence type="ECO:0000256" key="4">
    <source>
        <dbReference type="ARBA" id="ARBA00022737"/>
    </source>
</evidence>
<sequence>MTTAQILSFAIIAGAIANFAWGRFRYDVISVVALLIAVVVGVVPVKLAFTGFTSDVVIIIASALIVSAAVARSGVLETAIAPLLRRLKSLPVQVPALAGATALLSIFTKNVGALAILMPTAIRIGRSERSSVSALLMPMSFMSLLGGLVTLVGTSTNIIVSQVREEAIGKPFRMFDFAPVGLTLTVLGFVVVSFGWRLLPRNRQGRENLEDSAASKSYASEATIPDDLPEGMRTVADLGLGKDKVTLAAIVRKDGRRTAPLPDAQLVAGEVLVLEGEDQALAALFARLPLLPARSDRDITKEKSNEEVRSIEVVIQPDSALVGMSAQRARLQDRYGVKLLAVGRQNERITQRLREVTLRAGDVLLLQAGESAFPDFVRNLSLLPLAERVVQLGNPRQRFGPLAILLVAILLIAFSVVPVVEGFFGAAVLIVVIGALPMREAYAALEPEVLVLIGALTPISEAIQHTGGSALIAGGLAHALTGISPILVLGVLLVTAMACSPFLHNAPTVLVLGPIAMLMSKQLGLNADPFLMAVATGAGCDFLTPIGHQCNTLVMGPGGYRFGDYWRLGLPLSIMVILVGVPAIAWFWPLAG</sequence>
<feature type="transmembrane region" description="Helical" evidence="7">
    <location>
        <begin position="471"/>
        <end position="496"/>
    </location>
</feature>
<protein>
    <submittedName>
        <fullName evidence="9">SLC13 family permease</fullName>
    </submittedName>
</protein>
<keyword evidence="2" id="KW-0813">Transport</keyword>
<proteinExistence type="predicted"/>
<comment type="subcellular location">
    <subcellularLocation>
        <location evidence="1">Membrane</location>
        <topology evidence="1">Multi-pass membrane protein</topology>
    </subcellularLocation>
</comment>
<accession>A0ABU9Y1K9</accession>
<dbReference type="InterPro" id="IPR051679">
    <property type="entry name" value="DASS-Related_Transporters"/>
</dbReference>
<dbReference type="PANTHER" id="PTHR43652:SF2">
    <property type="entry name" value="BASIC AMINO ACID ANTIPORTER YFCC-RELATED"/>
    <property type="match status" value="1"/>
</dbReference>
<feature type="transmembrane region" description="Helical" evidence="7">
    <location>
        <begin position="29"/>
        <end position="49"/>
    </location>
</feature>
<feature type="domain" description="RCK C-terminal" evidence="8">
    <location>
        <begin position="207"/>
        <end position="290"/>
    </location>
</feature>
<dbReference type="Proteomes" id="UP001419910">
    <property type="component" value="Unassembled WGS sequence"/>
</dbReference>
<organism evidence="9 10">
    <name type="scientific">Sphingomonas oligophenolica</name>
    <dbReference type="NCBI Taxonomy" id="301154"/>
    <lineage>
        <taxon>Bacteria</taxon>
        <taxon>Pseudomonadati</taxon>
        <taxon>Pseudomonadota</taxon>
        <taxon>Alphaproteobacteria</taxon>
        <taxon>Sphingomonadales</taxon>
        <taxon>Sphingomonadaceae</taxon>
        <taxon>Sphingomonas</taxon>
    </lineage>
</organism>
<feature type="transmembrane region" description="Helical" evidence="7">
    <location>
        <begin position="180"/>
        <end position="199"/>
    </location>
</feature>
<evidence type="ECO:0000256" key="2">
    <source>
        <dbReference type="ARBA" id="ARBA00022448"/>
    </source>
</evidence>
<dbReference type="SUPFAM" id="SSF116726">
    <property type="entry name" value="TrkA C-terminal domain-like"/>
    <property type="match status" value="2"/>
</dbReference>
<evidence type="ECO:0000259" key="8">
    <source>
        <dbReference type="PROSITE" id="PS51202"/>
    </source>
</evidence>
<evidence type="ECO:0000256" key="3">
    <source>
        <dbReference type="ARBA" id="ARBA00022692"/>
    </source>
</evidence>
<feature type="transmembrane region" description="Helical" evidence="7">
    <location>
        <begin position="402"/>
        <end position="435"/>
    </location>
</feature>
<feature type="transmembrane region" description="Helical" evidence="7">
    <location>
        <begin position="568"/>
        <end position="588"/>
    </location>
</feature>
<feature type="transmembrane region" description="Helical" evidence="7">
    <location>
        <begin position="502"/>
        <end position="518"/>
    </location>
</feature>
<evidence type="ECO:0000256" key="6">
    <source>
        <dbReference type="ARBA" id="ARBA00023136"/>
    </source>
</evidence>
<evidence type="ECO:0000256" key="7">
    <source>
        <dbReference type="SAM" id="Phobius"/>
    </source>
</evidence>
<evidence type="ECO:0000313" key="10">
    <source>
        <dbReference type="Proteomes" id="UP001419910"/>
    </source>
</evidence>
<dbReference type="InterPro" id="IPR004680">
    <property type="entry name" value="Cit_transptr-like_dom"/>
</dbReference>
<dbReference type="EMBL" id="JBDIME010000005">
    <property type="protein sequence ID" value="MEN2789697.1"/>
    <property type="molecule type" value="Genomic_DNA"/>
</dbReference>
<feature type="transmembrane region" description="Helical" evidence="7">
    <location>
        <begin position="134"/>
        <end position="160"/>
    </location>
</feature>
<feature type="transmembrane region" description="Helical" evidence="7">
    <location>
        <begin position="96"/>
        <end position="122"/>
    </location>
</feature>
<dbReference type="Pfam" id="PF03600">
    <property type="entry name" value="CitMHS"/>
    <property type="match status" value="1"/>
</dbReference>
<comment type="caution">
    <text evidence="9">The sequence shown here is derived from an EMBL/GenBank/DDBJ whole genome shotgun (WGS) entry which is preliminary data.</text>
</comment>
<gene>
    <name evidence="9" type="ORF">ABC974_08675</name>
</gene>
<reference evidence="9 10" key="1">
    <citation type="submission" date="2024-05" db="EMBL/GenBank/DDBJ databases">
        <authorList>
            <person name="Liu Q."/>
            <person name="Xin Y.-H."/>
        </authorList>
    </citation>
    <scope>NUCLEOTIDE SEQUENCE [LARGE SCALE GENOMIC DNA]</scope>
    <source>
        <strain evidence="9 10">CGMCC 1.10181</strain>
    </source>
</reference>
<keyword evidence="5 7" id="KW-1133">Transmembrane helix</keyword>
<feature type="transmembrane region" description="Helical" evidence="7">
    <location>
        <begin position="56"/>
        <end position="76"/>
    </location>
</feature>
<dbReference type="InterPro" id="IPR006037">
    <property type="entry name" value="RCK_C"/>
</dbReference>
<keyword evidence="10" id="KW-1185">Reference proteome</keyword>
<keyword evidence="6 7" id="KW-0472">Membrane</keyword>
<dbReference type="Pfam" id="PF02080">
    <property type="entry name" value="TrkA_C"/>
    <property type="match status" value="1"/>
</dbReference>
<dbReference type="PANTHER" id="PTHR43652">
    <property type="entry name" value="BASIC AMINO ACID ANTIPORTER YFCC-RELATED"/>
    <property type="match status" value="1"/>
</dbReference>
<feature type="transmembrane region" description="Helical" evidence="7">
    <location>
        <begin position="530"/>
        <end position="548"/>
    </location>
</feature>
<feature type="domain" description="RCK C-terminal" evidence="8">
    <location>
        <begin position="297"/>
        <end position="382"/>
    </location>
</feature>
<keyword evidence="3 7" id="KW-0812">Transmembrane</keyword>
<name>A0ABU9Y1K9_9SPHN</name>